<evidence type="ECO:0000259" key="5">
    <source>
        <dbReference type="PROSITE" id="PS51464"/>
    </source>
</evidence>
<evidence type="ECO:0000256" key="1">
    <source>
        <dbReference type="ARBA" id="ARBA00023015"/>
    </source>
</evidence>
<dbReference type="InterPro" id="IPR036388">
    <property type="entry name" value="WH-like_DNA-bd_sf"/>
</dbReference>
<name>A0A429ZT20_9ENTE</name>
<dbReference type="PANTHER" id="PTHR30514">
    <property type="entry name" value="GLUCOKINASE"/>
    <property type="match status" value="1"/>
</dbReference>
<keyword evidence="2" id="KW-0238">DNA-binding</keyword>
<dbReference type="GO" id="GO:1901135">
    <property type="term" value="P:carbohydrate derivative metabolic process"/>
    <property type="evidence" value="ECO:0007669"/>
    <property type="project" value="InterPro"/>
</dbReference>
<dbReference type="GO" id="GO:0003677">
    <property type="term" value="F:DNA binding"/>
    <property type="evidence" value="ECO:0007669"/>
    <property type="project" value="UniProtKB-KW"/>
</dbReference>
<keyword evidence="1" id="KW-0805">Transcription regulation</keyword>
<sequence>MKNPIELKINSVYRDISRKEQQIADYIINFPERIIHQSIGDLSRQLGMAESTVFRFCQRLGYKGYKEFKIDLATFKKQEQPLSHDIYEGISEKDTAKTIAKKVFEANRQALTDTVELLDERNFEGAVSLLLHSQTIYFFGIGGSNVIAMDAYHKFLRSPLAVSCATDSHIQLMQAAKMAENDCAVLISHSGQSRDILQIAGQVKKSGAKLIVITSFLLSPLAALADICLLSTSKEVEYRPEALASRLTQLSLVDGLFVNVMYRDREKSSDSLDQIREVIAATKLD</sequence>
<keyword evidence="7" id="KW-1185">Reference proteome</keyword>
<keyword evidence="3" id="KW-0804">Transcription</keyword>
<dbReference type="GeneID" id="98567549"/>
<comment type="caution">
    <text evidence="6">The sequence shown here is derived from an EMBL/GenBank/DDBJ whole genome shotgun (WGS) entry which is preliminary data.</text>
</comment>
<organism evidence="6 7">
    <name type="scientific">Vagococcus salmoninarum</name>
    <dbReference type="NCBI Taxonomy" id="2739"/>
    <lineage>
        <taxon>Bacteria</taxon>
        <taxon>Bacillati</taxon>
        <taxon>Bacillota</taxon>
        <taxon>Bacilli</taxon>
        <taxon>Lactobacillales</taxon>
        <taxon>Enterococcaceae</taxon>
        <taxon>Vagococcus</taxon>
    </lineage>
</organism>
<proteinExistence type="predicted"/>
<dbReference type="EMBL" id="NGJU01000005">
    <property type="protein sequence ID" value="RST96770.1"/>
    <property type="molecule type" value="Genomic_DNA"/>
</dbReference>
<evidence type="ECO:0000259" key="4">
    <source>
        <dbReference type="PROSITE" id="PS51071"/>
    </source>
</evidence>
<dbReference type="SUPFAM" id="SSF53697">
    <property type="entry name" value="SIS domain"/>
    <property type="match status" value="1"/>
</dbReference>
<evidence type="ECO:0000256" key="3">
    <source>
        <dbReference type="ARBA" id="ARBA00023163"/>
    </source>
</evidence>
<dbReference type="PROSITE" id="PS51464">
    <property type="entry name" value="SIS"/>
    <property type="match status" value="1"/>
</dbReference>
<evidence type="ECO:0000313" key="6">
    <source>
        <dbReference type="EMBL" id="RST96770.1"/>
    </source>
</evidence>
<dbReference type="Gene3D" id="3.40.50.10490">
    <property type="entry name" value="Glucose-6-phosphate isomerase like protein, domain 1"/>
    <property type="match status" value="1"/>
</dbReference>
<dbReference type="GO" id="GO:0097367">
    <property type="term" value="F:carbohydrate derivative binding"/>
    <property type="evidence" value="ECO:0007669"/>
    <property type="project" value="InterPro"/>
</dbReference>
<dbReference type="CDD" id="cd05013">
    <property type="entry name" value="SIS_RpiR"/>
    <property type="match status" value="1"/>
</dbReference>
<feature type="domain" description="SIS" evidence="5">
    <location>
        <begin position="126"/>
        <end position="266"/>
    </location>
</feature>
<evidence type="ECO:0000256" key="2">
    <source>
        <dbReference type="ARBA" id="ARBA00023125"/>
    </source>
</evidence>
<dbReference type="Proteomes" id="UP000287239">
    <property type="component" value="Unassembled WGS sequence"/>
</dbReference>
<accession>A0A429ZT20</accession>
<dbReference type="InterPro" id="IPR001347">
    <property type="entry name" value="SIS_dom"/>
</dbReference>
<dbReference type="Pfam" id="PF01418">
    <property type="entry name" value="HTH_6"/>
    <property type="match status" value="1"/>
</dbReference>
<feature type="domain" description="HTH rpiR-type" evidence="4">
    <location>
        <begin position="3"/>
        <end position="79"/>
    </location>
</feature>
<dbReference type="InterPro" id="IPR009057">
    <property type="entry name" value="Homeodomain-like_sf"/>
</dbReference>
<dbReference type="SUPFAM" id="SSF46689">
    <property type="entry name" value="Homeodomain-like"/>
    <property type="match status" value="1"/>
</dbReference>
<dbReference type="OrthoDB" id="3684496at2"/>
<dbReference type="GO" id="GO:0003700">
    <property type="term" value="F:DNA-binding transcription factor activity"/>
    <property type="evidence" value="ECO:0007669"/>
    <property type="project" value="InterPro"/>
</dbReference>
<dbReference type="InterPro" id="IPR035472">
    <property type="entry name" value="RpiR-like_SIS"/>
</dbReference>
<gene>
    <name evidence="6" type="ORF">CBF35_04145</name>
</gene>
<reference evidence="6 7" key="1">
    <citation type="submission" date="2017-05" db="EMBL/GenBank/DDBJ databases">
        <title>Vagococcus spp. assemblies.</title>
        <authorList>
            <person name="Gulvik C.A."/>
        </authorList>
    </citation>
    <scope>NUCLEOTIDE SEQUENCE [LARGE SCALE GENOMIC DNA]</scope>
    <source>
        <strain evidence="6 7">NCFB 2777</strain>
    </source>
</reference>
<dbReference type="PANTHER" id="PTHR30514:SF1">
    <property type="entry name" value="HTH-TYPE TRANSCRIPTIONAL REGULATOR HEXR-RELATED"/>
    <property type="match status" value="1"/>
</dbReference>
<dbReference type="AlphaFoldDB" id="A0A429ZT20"/>
<evidence type="ECO:0000313" key="7">
    <source>
        <dbReference type="Proteomes" id="UP000287239"/>
    </source>
</evidence>
<dbReference type="Gene3D" id="1.10.10.10">
    <property type="entry name" value="Winged helix-like DNA-binding domain superfamily/Winged helix DNA-binding domain"/>
    <property type="match status" value="1"/>
</dbReference>
<dbReference type="PROSITE" id="PS51071">
    <property type="entry name" value="HTH_RPIR"/>
    <property type="match status" value="1"/>
</dbReference>
<protein>
    <submittedName>
        <fullName evidence="6">RpiR family transcriptional regulator</fullName>
    </submittedName>
</protein>
<dbReference type="Pfam" id="PF01380">
    <property type="entry name" value="SIS"/>
    <property type="match status" value="1"/>
</dbReference>
<dbReference type="InterPro" id="IPR000281">
    <property type="entry name" value="HTH_RpiR"/>
</dbReference>
<dbReference type="RefSeq" id="WP_126778729.1">
    <property type="nucleotide sequence ID" value="NZ_CAUQJP010000027.1"/>
</dbReference>
<dbReference type="InterPro" id="IPR047640">
    <property type="entry name" value="RpiR-like"/>
</dbReference>
<dbReference type="InterPro" id="IPR046348">
    <property type="entry name" value="SIS_dom_sf"/>
</dbReference>